<dbReference type="EMBL" id="JABFOF010000002">
    <property type="protein sequence ID" value="KAG2406515.1"/>
    <property type="molecule type" value="Genomic_DNA"/>
</dbReference>
<accession>A0A8T0L928</accession>
<proteinExistence type="predicted"/>
<protein>
    <submittedName>
        <fullName evidence="1">Uncharacterized protein</fullName>
    </submittedName>
</protein>
<comment type="caution">
    <text evidence="1">The sequence shown here is derived from an EMBL/GenBank/DDBJ whole genome shotgun (WGS) entry which is preliminary data.</text>
</comment>
<dbReference type="Proteomes" id="UP000743370">
    <property type="component" value="Unassembled WGS sequence"/>
</dbReference>
<reference evidence="1 2" key="1">
    <citation type="submission" date="2020-05" db="EMBL/GenBank/DDBJ databases">
        <title>Vigna angularis (adzuki bean) Var. LongXiaoDou No. 4 denovo assembly.</title>
        <authorList>
            <person name="Xiang H."/>
        </authorList>
    </citation>
    <scope>NUCLEOTIDE SEQUENCE [LARGE SCALE GENOMIC DNA]</scope>
    <source>
        <tissue evidence="1">Leaf</tissue>
    </source>
</reference>
<evidence type="ECO:0000313" key="1">
    <source>
        <dbReference type="EMBL" id="KAG2406515.1"/>
    </source>
</evidence>
<organism evidence="1 2">
    <name type="scientific">Phaseolus angularis</name>
    <name type="common">Azuki bean</name>
    <name type="synonym">Vigna angularis</name>
    <dbReference type="NCBI Taxonomy" id="3914"/>
    <lineage>
        <taxon>Eukaryota</taxon>
        <taxon>Viridiplantae</taxon>
        <taxon>Streptophyta</taxon>
        <taxon>Embryophyta</taxon>
        <taxon>Tracheophyta</taxon>
        <taxon>Spermatophyta</taxon>
        <taxon>Magnoliopsida</taxon>
        <taxon>eudicotyledons</taxon>
        <taxon>Gunneridae</taxon>
        <taxon>Pentapetalae</taxon>
        <taxon>rosids</taxon>
        <taxon>fabids</taxon>
        <taxon>Fabales</taxon>
        <taxon>Fabaceae</taxon>
        <taxon>Papilionoideae</taxon>
        <taxon>50 kb inversion clade</taxon>
        <taxon>NPAAA clade</taxon>
        <taxon>indigoferoid/millettioid clade</taxon>
        <taxon>Phaseoleae</taxon>
        <taxon>Vigna</taxon>
    </lineage>
</organism>
<evidence type="ECO:0000313" key="2">
    <source>
        <dbReference type="Proteomes" id="UP000743370"/>
    </source>
</evidence>
<name>A0A8T0L928_PHAAN</name>
<dbReference type="AlphaFoldDB" id="A0A8T0L928"/>
<sequence length="75" mass="8732">MQKDEGAHSLPTFHKHIQDSFNFSDGKWITHPPRIPTYDHTCKEIFKDWNCLSANKSNAPLLPPHHPVNNIKHHK</sequence>
<gene>
    <name evidence="1" type="ORF">HKW66_Vig0057710</name>
</gene>